<feature type="domain" description="C3HC-type" evidence="6">
    <location>
        <begin position="58"/>
        <end position="180"/>
    </location>
</feature>
<dbReference type="VEuPathDB" id="FungiDB:H257_02655"/>
<protein>
    <recommendedName>
        <fullName evidence="9">C3HC-type domain-containing protein</fullName>
    </recommendedName>
</protein>
<comment type="subcellular location">
    <subcellularLocation>
        <location evidence="1">Nucleus</location>
    </subcellularLocation>
</comment>
<evidence type="ECO:0000256" key="5">
    <source>
        <dbReference type="ARBA" id="ARBA00023242"/>
    </source>
</evidence>
<feature type="domain" description="NuBaID C-terminal" evidence="7">
    <location>
        <begin position="247"/>
        <end position="352"/>
    </location>
</feature>
<reference evidence="8" key="1">
    <citation type="submission" date="2013-12" db="EMBL/GenBank/DDBJ databases">
        <title>The Genome Sequence of Aphanomyces astaci APO3.</title>
        <authorList>
            <consortium name="The Broad Institute Genomics Platform"/>
            <person name="Russ C."/>
            <person name="Tyler B."/>
            <person name="van West P."/>
            <person name="Dieguez-Uribeondo J."/>
            <person name="Young S.K."/>
            <person name="Zeng Q."/>
            <person name="Gargeya S."/>
            <person name="Fitzgerald M."/>
            <person name="Abouelleil A."/>
            <person name="Alvarado L."/>
            <person name="Chapman S.B."/>
            <person name="Gainer-Dewar J."/>
            <person name="Goldberg J."/>
            <person name="Griggs A."/>
            <person name="Gujja S."/>
            <person name="Hansen M."/>
            <person name="Howarth C."/>
            <person name="Imamovic A."/>
            <person name="Ireland A."/>
            <person name="Larimer J."/>
            <person name="McCowan C."/>
            <person name="Murphy C."/>
            <person name="Pearson M."/>
            <person name="Poon T.W."/>
            <person name="Priest M."/>
            <person name="Roberts A."/>
            <person name="Saif S."/>
            <person name="Shea T."/>
            <person name="Sykes S."/>
            <person name="Wortman J."/>
            <person name="Nusbaum C."/>
            <person name="Birren B."/>
        </authorList>
    </citation>
    <scope>NUCLEOTIDE SEQUENCE [LARGE SCALE GENOMIC DNA]</scope>
    <source>
        <strain evidence="8">APO3</strain>
    </source>
</reference>
<proteinExistence type="predicted"/>
<gene>
    <name evidence="8" type="ORF">H257_02655</name>
</gene>
<sequence>MTSTTTKSEHGSSLLSKVDQVMARWKKATAPLTAKTSHEFIPHAVQAPKDVFTQCHPNNRADFQARVATFSSINWFAKPTELNLLTCARFGWINSGPDELACKCCGQTLSCRIDSRLGPEGAKKVAEGLRGYLTSHHLDTCPWKHNPSPTSFAQVSFWTHDSALIEVHAAIQQTIATWPHLFLPSSLVLDDSFRDDLQRQLGVSCDQELESTLMALTRQAIDATAATSDHSINVDTFHAAGVVVPISLALCGWKPVGHADGAKGGSDVAFACAQCNRTWHLSTTTADKALPSKDASEPAPKRLKATAAHVTLHPLDEHRWYCPWVRTVLPSERSDDNIDVPGWLQCAQAVKATYVTKTDVSTEELPTDENDQVDSQCGISRMVEGGIAPHPSTVLSAVQALLDFA</sequence>
<evidence type="ECO:0000259" key="6">
    <source>
        <dbReference type="Pfam" id="PF07967"/>
    </source>
</evidence>
<dbReference type="InterPro" id="IPR012935">
    <property type="entry name" value="NuBaID_N"/>
</dbReference>
<keyword evidence="2" id="KW-0479">Metal-binding</keyword>
<dbReference type="GeneID" id="20804651"/>
<evidence type="ECO:0000256" key="2">
    <source>
        <dbReference type="ARBA" id="ARBA00022723"/>
    </source>
</evidence>
<keyword evidence="3" id="KW-0863">Zinc-finger</keyword>
<evidence type="ECO:0000313" key="8">
    <source>
        <dbReference type="EMBL" id="ETV86226.1"/>
    </source>
</evidence>
<evidence type="ECO:0000256" key="4">
    <source>
        <dbReference type="ARBA" id="ARBA00022833"/>
    </source>
</evidence>
<dbReference type="EMBL" id="KI913117">
    <property type="protein sequence ID" value="ETV86226.1"/>
    <property type="molecule type" value="Genomic_DNA"/>
</dbReference>
<dbReference type="PANTHER" id="PTHR15835">
    <property type="entry name" value="NUCLEAR-INTERACTING PARTNER OF ALK"/>
    <property type="match status" value="1"/>
</dbReference>
<dbReference type="RefSeq" id="XP_009824698.1">
    <property type="nucleotide sequence ID" value="XM_009826396.1"/>
</dbReference>
<dbReference type="OrthoDB" id="614844at2759"/>
<dbReference type="STRING" id="112090.W4H3Q7"/>
<evidence type="ECO:0000259" key="7">
    <source>
        <dbReference type="Pfam" id="PF08600"/>
    </source>
</evidence>
<dbReference type="PANTHER" id="PTHR15835:SF6">
    <property type="entry name" value="ZINC FINGER C3HC-TYPE PROTEIN 1"/>
    <property type="match status" value="1"/>
</dbReference>
<dbReference type="GO" id="GO:0008270">
    <property type="term" value="F:zinc ion binding"/>
    <property type="evidence" value="ECO:0007669"/>
    <property type="project" value="UniProtKB-KW"/>
</dbReference>
<dbReference type="InterPro" id="IPR013909">
    <property type="entry name" value="NuBaID_C"/>
</dbReference>
<dbReference type="AlphaFoldDB" id="W4H3Q7"/>
<evidence type="ECO:0000256" key="3">
    <source>
        <dbReference type="ARBA" id="ARBA00022771"/>
    </source>
</evidence>
<dbReference type="Pfam" id="PF07967">
    <property type="entry name" value="zf-C3HC"/>
    <property type="match status" value="1"/>
</dbReference>
<dbReference type="GO" id="GO:0005634">
    <property type="term" value="C:nucleus"/>
    <property type="evidence" value="ECO:0007669"/>
    <property type="project" value="UniProtKB-SubCell"/>
</dbReference>
<name>W4H3Q7_APHAT</name>
<organism evidence="8">
    <name type="scientific">Aphanomyces astaci</name>
    <name type="common">Crayfish plague agent</name>
    <dbReference type="NCBI Taxonomy" id="112090"/>
    <lineage>
        <taxon>Eukaryota</taxon>
        <taxon>Sar</taxon>
        <taxon>Stramenopiles</taxon>
        <taxon>Oomycota</taxon>
        <taxon>Saprolegniomycetes</taxon>
        <taxon>Saprolegniales</taxon>
        <taxon>Verrucalvaceae</taxon>
        <taxon>Aphanomyces</taxon>
    </lineage>
</organism>
<keyword evidence="4" id="KW-0862">Zinc</keyword>
<keyword evidence="5" id="KW-0539">Nucleus</keyword>
<evidence type="ECO:0008006" key="9">
    <source>
        <dbReference type="Google" id="ProtNLM"/>
    </source>
</evidence>
<accession>W4H3Q7</accession>
<dbReference type="Pfam" id="PF08600">
    <property type="entry name" value="NuBaID_C"/>
    <property type="match status" value="1"/>
</dbReference>
<evidence type="ECO:0000256" key="1">
    <source>
        <dbReference type="ARBA" id="ARBA00004123"/>
    </source>
</evidence>